<dbReference type="Pfam" id="PF00005">
    <property type="entry name" value="ABC_tran"/>
    <property type="match status" value="1"/>
</dbReference>
<dbReference type="SUPFAM" id="SSF52540">
    <property type="entry name" value="P-loop containing nucleoside triphosphate hydrolases"/>
    <property type="match status" value="1"/>
</dbReference>
<keyword evidence="5" id="KW-0547">Nucleotide-binding</keyword>
<dbReference type="InterPro" id="IPR013563">
    <property type="entry name" value="Oligopep_ABC_C"/>
</dbReference>
<keyword evidence="7" id="KW-0472">Membrane</keyword>
<dbReference type="GO" id="GO:0005886">
    <property type="term" value="C:plasma membrane"/>
    <property type="evidence" value="ECO:0007669"/>
    <property type="project" value="UniProtKB-SubCell"/>
</dbReference>
<dbReference type="InterPro" id="IPR050388">
    <property type="entry name" value="ABC_Ni/Peptide_Import"/>
</dbReference>
<dbReference type="InterPro" id="IPR003439">
    <property type="entry name" value="ABC_transporter-like_ATP-bd"/>
</dbReference>
<evidence type="ECO:0000313" key="10">
    <source>
        <dbReference type="Proteomes" id="UP000321389"/>
    </source>
</evidence>
<evidence type="ECO:0000256" key="3">
    <source>
        <dbReference type="ARBA" id="ARBA00022448"/>
    </source>
</evidence>
<gene>
    <name evidence="9" type="ORF">FQ775_03990</name>
</gene>
<dbReference type="OrthoDB" id="9815712at2"/>
<dbReference type="InterPro" id="IPR017871">
    <property type="entry name" value="ABC_transporter-like_CS"/>
</dbReference>
<dbReference type="EMBL" id="CP042301">
    <property type="protein sequence ID" value="QDZ03193.1"/>
    <property type="molecule type" value="Genomic_DNA"/>
</dbReference>
<keyword evidence="3" id="KW-0813">Transport</keyword>
<dbReference type="CDD" id="cd03257">
    <property type="entry name" value="ABC_NikE_OppD_transporters"/>
    <property type="match status" value="1"/>
</dbReference>
<dbReference type="PANTHER" id="PTHR43297">
    <property type="entry name" value="OLIGOPEPTIDE TRANSPORT ATP-BINDING PROTEIN APPD"/>
    <property type="match status" value="1"/>
</dbReference>
<dbReference type="Pfam" id="PF08352">
    <property type="entry name" value="oligo_HPY"/>
    <property type="match status" value="1"/>
</dbReference>
<dbReference type="NCBIfam" id="TIGR01727">
    <property type="entry name" value="oligo_HPY"/>
    <property type="match status" value="1"/>
</dbReference>
<proteinExistence type="inferred from homology"/>
<dbReference type="SMART" id="SM00382">
    <property type="entry name" value="AAA"/>
    <property type="match status" value="1"/>
</dbReference>
<evidence type="ECO:0000256" key="1">
    <source>
        <dbReference type="ARBA" id="ARBA00004417"/>
    </source>
</evidence>
<name>A0A5B8L649_9HYPH</name>
<evidence type="ECO:0000256" key="2">
    <source>
        <dbReference type="ARBA" id="ARBA00005417"/>
    </source>
</evidence>
<keyword evidence="10" id="KW-1185">Reference proteome</keyword>
<accession>A0A5B8L649</accession>
<dbReference type="InterPro" id="IPR027417">
    <property type="entry name" value="P-loop_NTPase"/>
</dbReference>
<comment type="subcellular location">
    <subcellularLocation>
        <location evidence="1">Cell inner membrane</location>
        <topology evidence="1">Peripheral membrane protein</topology>
    </subcellularLocation>
</comment>
<dbReference type="GO" id="GO:0005524">
    <property type="term" value="F:ATP binding"/>
    <property type="evidence" value="ECO:0007669"/>
    <property type="project" value="UniProtKB-KW"/>
</dbReference>
<evidence type="ECO:0000256" key="4">
    <source>
        <dbReference type="ARBA" id="ARBA00022475"/>
    </source>
</evidence>
<dbReference type="PANTHER" id="PTHR43297:SF2">
    <property type="entry name" value="DIPEPTIDE TRANSPORT ATP-BINDING PROTEIN DPPD"/>
    <property type="match status" value="1"/>
</dbReference>
<comment type="similarity">
    <text evidence="2">Belongs to the ABC transporter superfamily.</text>
</comment>
<dbReference type="GO" id="GO:0055085">
    <property type="term" value="P:transmembrane transport"/>
    <property type="evidence" value="ECO:0007669"/>
    <property type="project" value="UniProtKB-ARBA"/>
</dbReference>
<organism evidence="9 10">
    <name type="scientific">Nitratireductor mangrovi</name>
    <dbReference type="NCBI Taxonomy" id="2599600"/>
    <lineage>
        <taxon>Bacteria</taxon>
        <taxon>Pseudomonadati</taxon>
        <taxon>Pseudomonadota</taxon>
        <taxon>Alphaproteobacteria</taxon>
        <taxon>Hyphomicrobiales</taxon>
        <taxon>Phyllobacteriaceae</taxon>
        <taxon>Nitratireductor</taxon>
    </lineage>
</organism>
<dbReference type="FunFam" id="3.40.50.300:FF:000016">
    <property type="entry name" value="Oligopeptide ABC transporter ATP-binding component"/>
    <property type="match status" value="1"/>
</dbReference>
<dbReference type="InterPro" id="IPR003593">
    <property type="entry name" value="AAA+_ATPase"/>
</dbReference>
<dbReference type="GO" id="GO:0016887">
    <property type="term" value="F:ATP hydrolysis activity"/>
    <property type="evidence" value="ECO:0007669"/>
    <property type="project" value="InterPro"/>
</dbReference>
<reference evidence="9" key="1">
    <citation type="submission" date="2020-04" db="EMBL/GenBank/DDBJ databases">
        <title>Nitratireductor sp. nov. isolated from mangrove soil.</title>
        <authorList>
            <person name="Ye Y."/>
        </authorList>
    </citation>
    <scope>NUCLEOTIDE SEQUENCE</scope>
    <source>
        <strain evidence="9">SY7</strain>
    </source>
</reference>
<dbReference type="Gene3D" id="3.40.50.300">
    <property type="entry name" value="P-loop containing nucleotide triphosphate hydrolases"/>
    <property type="match status" value="1"/>
</dbReference>
<dbReference type="GO" id="GO:0015833">
    <property type="term" value="P:peptide transport"/>
    <property type="evidence" value="ECO:0007669"/>
    <property type="project" value="InterPro"/>
</dbReference>
<dbReference type="AlphaFoldDB" id="A0A5B8L649"/>
<evidence type="ECO:0000256" key="5">
    <source>
        <dbReference type="ARBA" id="ARBA00022741"/>
    </source>
</evidence>
<sequence length="338" mass="36618">MADNERDTVLAVKNLSVGFDQSQTRTVLAQVSLKIRRGETLGLVGESGCGKSTLGRAVMRLLPPNATMAGSIRLLGSDVAAMDERRIRRQRGGVVAMIFQNPMSALNPVLTVGRQITEALEIHTELRGRAAIARAIELLHIVGISRPRDRVHEYPHQLSGGMRQRAMIAMAISCDPKLLIADEPTTALDVTVQAQILDLLASLQERMSMAMLFISHDMSAIASVSDHIAVMYAGRIVEQGASTQLLRDPAHPYTLGLLNSVPHVDGVRRPRLQAIRGSVSAVSANDVGCSFRSRCDFAIARCGTETPPLANIDNDRAARCWLASADWRPTLTPKCAST</sequence>
<dbReference type="KEGG" id="niy:FQ775_03990"/>
<evidence type="ECO:0000259" key="8">
    <source>
        <dbReference type="PROSITE" id="PS50893"/>
    </source>
</evidence>
<dbReference type="PROSITE" id="PS00211">
    <property type="entry name" value="ABC_TRANSPORTER_1"/>
    <property type="match status" value="1"/>
</dbReference>
<dbReference type="PROSITE" id="PS50893">
    <property type="entry name" value="ABC_TRANSPORTER_2"/>
    <property type="match status" value="1"/>
</dbReference>
<protein>
    <submittedName>
        <fullName evidence="9">ABC transporter ATP-binding protein</fullName>
    </submittedName>
</protein>
<evidence type="ECO:0000313" key="9">
    <source>
        <dbReference type="EMBL" id="QDZ03193.1"/>
    </source>
</evidence>
<evidence type="ECO:0000256" key="7">
    <source>
        <dbReference type="ARBA" id="ARBA00023136"/>
    </source>
</evidence>
<feature type="domain" description="ABC transporter" evidence="8">
    <location>
        <begin position="12"/>
        <end position="258"/>
    </location>
</feature>
<evidence type="ECO:0000256" key="6">
    <source>
        <dbReference type="ARBA" id="ARBA00022840"/>
    </source>
</evidence>
<dbReference type="Proteomes" id="UP000321389">
    <property type="component" value="Chromosome"/>
</dbReference>
<keyword evidence="4" id="KW-1003">Cell membrane</keyword>
<keyword evidence="6 9" id="KW-0067">ATP-binding</keyword>